<evidence type="ECO:0000256" key="2">
    <source>
        <dbReference type="ARBA" id="ARBA00004196"/>
    </source>
</evidence>
<comment type="catalytic activity">
    <reaction evidence="1">
        <text>Hydrolysis of (1-&gt;3)-beta-D-glucosidic linkages in (1-&gt;3)-beta-D-glucans.</text>
        <dbReference type="EC" id="3.2.1.39"/>
    </reaction>
</comment>
<evidence type="ECO:0000256" key="5">
    <source>
        <dbReference type="ARBA" id="ARBA00022801"/>
    </source>
</evidence>
<feature type="signal peptide" evidence="6">
    <location>
        <begin position="1"/>
        <end position="19"/>
    </location>
</feature>
<comment type="subcellular location">
    <subcellularLocation>
        <location evidence="2">Cell envelope</location>
    </subcellularLocation>
</comment>
<dbReference type="PANTHER" id="PTHR16631">
    <property type="entry name" value="GLUCAN 1,3-BETA-GLUCOSIDASE"/>
    <property type="match status" value="1"/>
</dbReference>
<sequence>MHIKSLAIALAALATPSVAGIVQGFSYGSTNTDGSCRRYDDFKHLFERAKNLSGATGFTAARLYTSIQCGTSADYIEAYKAAIDTDTTILVGLWTSAGRQVFENELNALIGASKMLKDDFTKRVVGISVGSEDLYRSSPQGVINGEGPGCTADEIEGYIGWLRDWVKDTDLEHIPVTHVDTWTAWVLPEASKVAMAVDFLCHNSFPYFEDARPNAIEKAADNFWSAVSATEGAAQGKDVWITETGWPDTGPIRRDAVPSLDNAKTYWNTIGCSLFGKRSTFWYTLVDGAKTKSDLSFAITPSTEEIPKYNLTCS</sequence>
<protein>
    <recommendedName>
        <fullName evidence="4">glucan endo-1,3-beta-D-glucosidase</fullName>
        <ecNumber evidence="4">3.2.1.39</ecNumber>
    </recommendedName>
</protein>
<dbReference type="GO" id="GO:0071555">
    <property type="term" value="P:cell wall organization"/>
    <property type="evidence" value="ECO:0007669"/>
    <property type="project" value="TreeGrafter"/>
</dbReference>
<gene>
    <name evidence="7" type="ORF">RRF57_005708</name>
</gene>
<evidence type="ECO:0000313" key="7">
    <source>
        <dbReference type="EMBL" id="KAK5629993.1"/>
    </source>
</evidence>
<comment type="similarity">
    <text evidence="3">Belongs to the glycosyl hydrolase 17 family.</text>
</comment>
<dbReference type="Gene3D" id="3.20.20.80">
    <property type="entry name" value="Glycosidases"/>
    <property type="match status" value="1"/>
</dbReference>
<evidence type="ECO:0000256" key="3">
    <source>
        <dbReference type="ARBA" id="ARBA00008773"/>
    </source>
</evidence>
<dbReference type="GO" id="GO:0042973">
    <property type="term" value="F:glucan endo-1,3-beta-D-glucosidase activity"/>
    <property type="evidence" value="ECO:0007669"/>
    <property type="project" value="UniProtKB-EC"/>
</dbReference>
<dbReference type="GO" id="GO:0005576">
    <property type="term" value="C:extracellular region"/>
    <property type="evidence" value="ECO:0007669"/>
    <property type="project" value="TreeGrafter"/>
</dbReference>
<dbReference type="PANTHER" id="PTHR16631:SF13">
    <property type="entry name" value="GLUCAN ENDO-1,3-BETA-GLUCOSIDASE EGLC-RELATED"/>
    <property type="match status" value="1"/>
</dbReference>
<keyword evidence="6" id="KW-0732">Signal</keyword>
<evidence type="ECO:0000256" key="6">
    <source>
        <dbReference type="SAM" id="SignalP"/>
    </source>
</evidence>
<comment type="caution">
    <text evidence="7">The sequence shown here is derived from an EMBL/GenBank/DDBJ whole genome shotgun (WGS) entry which is preliminary data.</text>
</comment>
<organism evidence="7 8">
    <name type="scientific">Xylaria bambusicola</name>
    <dbReference type="NCBI Taxonomy" id="326684"/>
    <lineage>
        <taxon>Eukaryota</taxon>
        <taxon>Fungi</taxon>
        <taxon>Dikarya</taxon>
        <taxon>Ascomycota</taxon>
        <taxon>Pezizomycotina</taxon>
        <taxon>Sordariomycetes</taxon>
        <taxon>Xylariomycetidae</taxon>
        <taxon>Xylariales</taxon>
        <taxon>Xylariaceae</taxon>
        <taxon>Xylaria</taxon>
    </lineage>
</organism>
<dbReference type="InterPro" id="IPR017853">
    <property type="entry name" value="GH"/>
</dbReference>
<accession>A0AAN7Z884</accession>
<dbReference type="GO" id="GO:0009277">
    <property type="term" value="C:fungal-type cell wall"/>
    <property type="evidence" value="ECO:0007669"/>
    <property type="project" value="TreeGrafter"/>
</dbReference>
<dbReference type="Proteomes" id="UP001305414">
    <property type="component" value="Unassembled WGS sequence"/>
</dbReference>
<evidence type="ECO:0000256" key="1">
    <source>
        <dbReference type="ARBA" id="ARBA00000382"/>
    </source>
</evidence>
<evidence type="ECO:0000313" key="8">
    <source>
        <dbReference type="Proteomes" id="UP001305414"/>
    </source>
</evidence>
<dbReference type="EMBL" id="JAWHQM010000013">
    <property type="protein sequence ID" value="KAK5629993.1"/>
    <property type="molecule type" value="Genomic_DNA"/>
</dbReference>
<feature type="chain" id="PRO_5042843078" description="glucan endo-1,3-beta-D-glucosidase" evidence="6">
    <location>
        <begin position="20"/>
        <end position="314"/>
    </location>
</feature>
<keyword evidence="8" id="KW-1185">Reference proteome</keyword>
<dbReference type="AlphaFoldDB" id="A0AAN7Z884"/>
<proteinExistence type="inferred from homology"/>
<keyword evidence="5" id="KW-0378">Hydrolase</keyword>
<dbReference type="InterPro" id="IPR050732">
    <property type="entry name" value="Beta-glucan_modifiers"/>
</dbReference>
<reference evidence="7 8" key="1">
    <citation type="submission" date="2023-10" db="EMBL/GenBank/DDBJ databases">
        <title>Draft genome sequence of Xylaria bambusicola isolate GMP-LS, the root and basal stem rot pathogen of sugarcane in Indonesia.</title>
        <authorList>
            <person name="Selvaraj P."/>
            <person name="Muralishankar V."/>
            <person name="Muruganantham S."/>
            <person name="Sp S."/>
            <person name="Haryani S."/>
            <person name="Lau K.J.X."/>
            <person name="Naqvi N.I."/>
        </authorList>
    </citation>
    <scope>NUCLEOTIDE SEQUENCE [LARGE SCALE GENOMIC DNA]</scope>
    <source>
        <strain evidence="7">GMP-LS</strain>
    </source>
</reference>
<evidence type="ECO:0000256" key="4">
    <source>
        <dbReference type="ARBA" id="ARBA00012780"/>
    </source>
</evidence>
<dbReference type="GO" id="GO:0009986">
    <property type="term" value="C:cell surface"/>
    <property type="evidence" value="ECO:0007669"/>
    <property type="project" value="TreeGrafter"/>
</dbReference>
<dbReference type="SUPFAM" id="SSF51445">
    <property type="entry name" value="(Trans)glycosidases"/>
    <property type="match status" value="1"/>
</dbReference>
<name>A0AAN7Z884_9PEZI</name>
<dbReference type="EC" id="3.2.1.39" evidence="4"/>